<accession>A8PAC4</accession>
<name>A8PAC4_COPC7</name>
<feature type="transmembrane region" description="Helical" evidence="1">
    <location>
        <begin position="70"/>
        <end position="92"/>
    </location>
</feature>
<feature type="transmembrane region" description="Helical" evidence="1">
    <location>
        <begin position="104"/>
        <end position="127"/>
    </location>
</feature>
<keyword evidence="1" id="KW-0472">Membrane</keyword>
<dbReference type="STRING" id="240176.A8PAC4"/>
<proteinExistence type="predicted"/>
<evidence type="ECO:0000313" key="2">
    <source>
        <dbReference type="EMBL" id="EAU81939.2"/>
    </source>
</evidence>
<gene>
    <name evidence="2" type="ORF">CC1G_06150</name>
</gene>
<dbReference type="InParanoid" id="A8PAC4"/>
<dbReference type="OMA" id="MARGSIM"/>
<dbReference type="GeneID" id="6016583"/>
<dbReference type="EMBL" id="AACS02000002">
    <property type="protein sequence ID" value="EAU81939.2"/>
    <property type="molecule type" value="Genomic_DNA"/>
</dbReference>
<keyword evidence="1" id="KW-0812">Transmembrane</keyword>
<comment type="caution">
    <text evidence="2">The sequence shown here is derived from an EMBL/GenBank/DDBJ whole genome shotgun (WGS) entry which is preliminary data.</text>
</comment>
<dbReference type="VEuPathDB" id="FungiDB:CC1G_06150"/>
<feature type="transmembrane region" description="Helical" evidence="1">
    <location>
        <begin position="196"/>
        <end position="215"/>
    </location>
</feature>
<evidence type="ECO:0000256" key="1">
    <source>
        <dbReference type="SAM" id="Phobius"/>
    </source>
</evidence>
<dbReference type="HOGENOM" id="CLU_035509_11_3_1"/>
<evidence type="ECO:0000313" key="3">
    <source>
        <dbReference type="Proteomes" id="UP000001861"/>
    </source>
</evidence>
<keyword evidence="1" id="KW-1133">Transmembrane helix</keyword>
<dbReference type="RefSeq" id="XP_001839960.2">
    <property type="nucleotide sequence ID" value="XM_001839908.2"/>
</dbReference>
<organism evidence="2 3">
    <name type="scientific">Coprinopsis cinerea (strain Okayama-7 / 130 / ATCC MYA-4618 / FGSC 9003)</name>
    <name type="common">Inky cap fungus</name>
    <name type="synonym">Hormographiella aspergillata</name>
    <dbReference type="NCBI Taxonomy" id="240176"/>
    <lineage>
        <taxon>Eukaryota</taxon>
        <taxon>Fungi</taxon>
        <taxon>Dikarya</taxon>
        <taxon>Basidiomycota</taxon>
        <taxon>Agaricomycotina</taxon>
        <taxon>Agaricomycetes</taxon>
        <taxon>Agaricomycetidae</taxon>
        <taxon>Agaricales</taxon>
        <taxon>Agaricineae</taxon>
        <taxon>Psathyrellaceae</taxon>
        <taxon>Coprinopsis</taxon>
    </lineage>
</organism>
<keyword evidence="3" id="KW-1185">Reference proteome</keyword>
<reference evidence="2 3" key="1">
    <citation type="journal article" date="2010" name="Proc. Natl. Acad. Sci. U.S.A.">
        <title>Insights into evolution of multicellular fungi from the assembled chromosomes of the mushroom Coprinopsis cinerea (Coprinus cinereus).</title>
        <authorList>
            <person name="Stajich J.E."/>
            <person name="Wilke S.K."/>
            <person name="Ahren D."/>
            <person name="Au C.H."/>
            <person name="Birren B.W."/>
            <person name="Borodovsky M."/>
            <person name="Burns C."/>
            <person name="Canback B."/>
            <person name="Casselton L.A."/>
            <person name="Cheng C.K."/>
            <person name="Deng J."/>
            <person name="Dietrich F.S."/>
            <person name="Fargo D.C."/>
            <person name="Farman M.L."/>
            <person name="Gathman A.C."/>
            <person name="Goldberg J."/>
            <person name="Guigo R."/>
            <person name="Hoegger P.J."/>
            <person name="Hooker J.B."/>
            <person name="Huggins A."/>
            <person name="James T.Y."/>
            <person name="Kamada T."/>
            <person name="Kilaru S."/>
            <person name="Kodira C."/>
            <person name="Kues U."/>
            <person name="Kupfer D."/>
            <person name="Kwan H.S."/>
            <person name="Lomsadze A."/>
            <person name="Li W."/>
            <person name="Lilly W.W."/>
            <person name="Ma L.J."/>
            <person name="Mackey A.J."/>
            <person name="Manning G."/>
            <person name="Martin F."/>
            <person name="Muraguchi H."/>
            <person name="Natvig D.O."/>
            <person name="Palmerini H."/>
            <person name="Ramesh M.A."/>
            <person name="Rehmeyer C.J."/>
            <person name="Roe B.A."/>
            <person name="Shenoy N."/>
            <person name="Stanke M."/>
            <person name="Ter-Hovhannisyan V."/>
            <person name="Tunlid A."/>
            <person name="Velagapudi R."/>
            <person name="Vision T.J."/>
            <person name="Zeng Q."/>
            <person name="Zolan M.E."/>
            <person name="Pukkila P.J."/>
        </authorList>
    </citation>
    <scope>NUCLEOTIDE SEQUENCE [LARGE SCALE GENOMIC DNA]</scope>
    <source>
        <strain evidence="3">Okayama-7 / 130 / ATCC MYA-4618 / FGSC 9003</strain>
    </source>
</reference>
<dbReference type="eggNOG" id="ENOG502SUNE">
    <property type="taxonomic scope" value="Eukaryota"/>
</dbReference>
<dbReference type="KEGG" id="cci:CC1G_06150"/>
<dbReference type="AlphaFoldDB" id="A8PAC4"/>
<dbReference type="OrthoDB" id="3350812at2759"/>
<dbReference type="Proteomes" id="UP000001861">
    <property type="component" value="Unassembled WGS sequence"/>
</dbReference>
<protein>
    <recommendedName>
        <fullName evidence="4">Integral membrane protein</fullName>
    </recommendedName>
</protein>
<evidence type="ECO:0008006" key="4">
    <source>
        <dbReference type="Google" id="ProtNLM"/>
    </source>
</evidence>
<feature type="transmembrane region" description="Helical" evidence="1">
    <location>
        <begin position="155"/>
        <end position="176"/>
    </location>
</feature>
<sequence length="353" mass="40083">MYKHSTWRCALFAPNPSQRPNILQVDHMWSGKWNGIKFVYFMGRYLGLIDYPLTMIHNHVLGLSPSTCNVLLHIISCSALIGTAFAEILMYLRVYVLSVCNPRVALFLIIQYSITSLSTFTVTILALRDMTYGPSPIPEILGCYIEGASRVYPTVMYSLVLLEQFSVTILSLYFGLSNFRRSHSPLISIFYRDGTLDFMIITAVTTLNVMTVAFAPKDYHLMFLLVQRCVHSTLATRTILHLREMAARDLELRTLLQRLDEGYLDSSMDFSAGCGPFRTNRRRTLDDGPWRFTRQQHEFIAEGPSVWSVTSRVPLNLDERYHTRRTAAAVPGRLEPAVESTELVFLGGSSTVK</sequence>